<evidence type="ECO:0000259" key="6">
    <source>
        <dbReference type="SMART" id="SM01144"/>
    </source>
</evidence>
<evidence type="ECO:0000256" key="2">
    <source>
        <dbReference type="ARBA" id="ARBA00022679"/>
    </source>
</evidence>
<comment type="similarity">
    <text evidence="5">Belongs to the TDD superfamily. DTWD2 family.</text>
</comment>
<comment type="caution">
    <text evidence="7">The sequence shown here is derived from an EMBL/GenBank/DDBJ whole genome shotgun (WGS) entry which is preliminary data.</text>
</comment>
<dbReference type="PANTHER" id="PTHR21392:SF0">
    <property type="entry name" value="TRNA-URIDINE AMINOCARBOXYPROPYLTRANSFERASE 2"/>
    <property type="match status" value="1"/>
</dbReference>
<keyword evidence="2" id="KW-0808">Transferase</keyword>
<accession>A0ABS8W4D8</accession>
<proteinExistence type="inferred from homology"/>
<feature type="domain" description="DTW" evidence="6">
    <location>
        <begin position="3"/>
        <end position="185"/>
    </location>
</feature>
<keyword evidence="4" id="KW-0819">tRNA processing</keyword>
<dbReference type="Proteomes" id="UP001201273">
    <property type="component" value="Unassembled WGS sequence"/>
</dbReference>
<dbReference type="EMBL" id="JAIMJA010000001">
    <property type="protein sequence ID" value="MCE2593252.1"/>
    <property type="molecule type" value="Genomic_DNA"/>
</dbReference>
<evidence type="ECO:0000256" key="5">
    <source>
        <dbReference type="ARBA" id="ARBA00034489"/>
    </source>
</evidence>
<keyword evidence="3" id="KW-0949">S-adenosyl-L-methionine</keyword>
<name>A0ABS8W4D8_9GAMM</name>
<evidence type="ECO:0000256" key="3">
    <source>
        <dbReference type="ARBA" id="ARBA00022691"/>
    </source>
</evidence>
<dbReference type="InterPro" id="IPR005636">
    <property type="entry name" value="DTW"/>
</dbReference>
<evidence type="ECO:0000256" key="1">
    <source>
        <dbReference type="ARBA" id="ARBA00012386"/>
    </source>
</evidence>
<protein>
    <recommendedName>
        <fullName evidence="1">tRNA-uridine aminocarboxypropyltransferase</fullName>
        <ecNumber evidence="1">2.5.1.25</ecNumber>
    </recommendedName>
</protein>
<evidence type="ECO:0000313" key="7">
    <source>
        <dbReference type="EMBL" id="MCE2593252.1"/>
    </source>
</evidence>
<dbReference type="PANTHER" id="PTHR21392">
    <property type="entry name" value="TRNA-URIDINE AMINOCARBOXYPROPYLTRANSFERASE 2"/>
    <property type="match status" value="1"/>
</dbReference>
<dbReference type="EC" id="2.5.1.25" evidence="1"/>
<dbReference type="SMART" id="SM01144">
    <property type="entry name" value="DTW"/>
    <property type="match status" value="1"/>
</dbReference>
<evidence type="ECO:0000313" key="8">
    <source>
        <dbReference type="Proteomes" id="UP001201273"/>
    </source>
</evidence>
<dbReference type="Pfam" id="PF03942">
    <property type="entry name" value="DTW"/>
    <property type="match status" value="1"/>
</dbReference>
<sequence length="195" mass="21804">MSTRPWCTRCKKAQVACICHMITEIDNQYKLIILQHPSEANKAIGTARILSLSLKRCEIICSETLPAGLIEAAPTYLLYPSEQNTTQAGDTCIPADSQFVLLDGSWKKAYRLLQTNPSLQSLPCVAIDVKQQTQYKIRKSSKQQGVSSVEAGYYLLSQLEGNEAKYQPLLEVFQGMIDFQLKQMPSSIVAKHYAK</sequence>
<keyword evidence="8" id="KW-1185">Reference proteome</keyword>
<organism evidence="7 8">
    <name type="scientific">Motilimonas cestriensis</name>
    <dbReference type="NCBI Taxonomy" id="2742685"/>
    <lineage>
        <taxon>Bacteria</taxon>
        <taxon>Pseudomonadati</taxon>
        <taxon>Pseudomonadota</taxon>
        <taxon>Gammaproteobacteria</taxon>
        <taxon>Alteromonadales</taxon>
        <taxon>Alteromonadales genera incertae sedis</taxon>
        <taxon>Motilimonas</taxon>
    </lineage>
</organism>
<reference evidence="7 8" key="1">
    <citation type="journal article" date="2022" name="Environ. Microbiol. Rep.">
        <title>Eco-phylogenetic analyses reveal divergent evolution of vitamin B12 metabolism in the marine bacterial family 'Psychromonadaceae'.</title>
        <authorList>
            <person name="Jin X."/>
            <person name="Yang Y."/>
            <person name="Cao H."/>
            <person name="Gao B."/>
            <person name="Zhao Z."/>
        </authorList>
    </citation>
    <scope>NUCLEOTIDE SEQUENCE [LARGE SCALE GENOMIC DNA]</scope>
    <source>
        <strain evidence="7 8">MKS20</strain>
    </source>
</reference>
<gene>
    <name evidence="7" type="ORF">K6Y31_00255</name>
</gene>
<dbReference type="RefSeq" id="WP_233050880.1">
    <property type="nucleotide sequence ID" value="NZ_JAIMJA010000001.1"/>
</dbReference>
<evidence type="ECO:0000256" key="4">
    <source>
        <dbReference type="ARBA" id="ARBA00022694"/>
    </source>
</evidence>
<dbReference type="InterPro" id="IPR039262">
    <property type="entry name" value="DTWD2/TAPT"/>
</dbReference>